<reference evidence="11" key="2">
    <citation type="submission" date="2025-08" db="UniProtKB">
        <authorList>
            <consortium name="RefSeq"/>
        </authorList>
    </citation>
    <scope>IDENTIFICATION</scope>
</reference>
<dbReference type="SMART" id="SM00571">
    <property type="entry name" value="DDT"/>
    <property type="match status" value="1"/>
</dbReference>
<name>A0A6P5GBV1_ANACO</name>
<evidence type="ECO:0000256" key="2">
    <source>
        <dbReference type="ARBA" id="ARBA00023163"/>
    </source>
</evidence>
<feature type="compositionally biased region" description="Acidic residues" evidence="6">
    <location>
        <begin position="1832"/>
        <end position="1861"/>
    </location>
</feature>
<evidence type="ECO:0000256" key="1">
    <source>
        <dbReference type="ARBA" id="ARBA00004123"/>
    </source>
</evidence>
<feature type="compositionally biased region" description="Basic and acidic residues" evidence="6">
    <location>
        <begin position="7"/>
        <end position="17"/>
    </location>
</feature>
<dbReference type="OrthoDB" id="6159439at2759"/>
<feature type="domain" description="DDT" evidence="8">
    <location>
        <begin position="618"/>
        <end position="677"/>
    </location>
</feature>
<accession>A0A6P5GBV1</accession>
<dbReference type="Pfam" id="PF15612">
    <property type="entry name" value="WHIM1"/>
    <property type="match status" value="1"/>
</dbReference>
<keyword evidence="10" id="KW-1185">Reference proteome</keyword>
<dbReference type="InterPro" id="IPR044977">
    <property type="entry name" value="RLT1-3"/>
</dbReference>
<evidence type="ECO:0000259" key="9">
    <source>
        <dbReference type="PROSITE" id="PS51913"/>
    </source>
</evidence>
<dbReference type="SUPFAM" id="SSF46689">
    <property type="entry name" value="Homeodomain-like"/>
    <property type="match status" value="1"/>
</dbReference>
<dbReference type="InterPro" id="IPR018501">
    <property type="entry name" value="DDT_dom"/>
</dbReference>
<feature type="region of interest" description="Disordered" evidence="6">
    <location>
        <begin position="459"/>
        <end position="500"/>
    </location>
</feature>
<feature type="domain" description="Homeobox" evidence="7">
    <location>
        <begin position="28"/>
        <end position="88"/>
    </location>
</feature>
<evidence type="ECO:0000313" key="11">
    <source>
        <dbReference type="RefSeq" id="XP_020105287.1"/>
    </source>
</evidence>
<dbReference type="InterPro" id="IPR028942">
    <property type="entry name" value="WHIM1_dom"/>
</dbReference>
<evidence type="ECO:0000256" key="4">
    <source>
        <dbReference type="PROSITE-ProRule" id="PRU00108"/>
    </source>
</evidence>
<dbReference type="GeneID" id="109721889"/>
<protein>
    <submittedName>
        <fullName evidence="11">Homeobox-DDT domain protein RLT2-like</fullName>
    </submittedName>
</protein>
<dbReference type="PANTHER" id="PTHR36968">
    <property type="entry name" value="HOMEOBOX-DDT DOMAIN PROTEIN RLT2"/>
    <property type="match status" value="1"/>
</dbReference>
<keyword evidence="4 5" id="KW-0371">Homeobox</keyword>
<evidence type="ECO:0000259" key="7">
    <source>
        <dbReference type="PROSITE" id="PS50071"/>
    </source>
</evidence>
<dbReference type="PANTHER" id="PTHR36968:SF5">
    <property type="entry name" value="HOMEOBOX-DDT DOMAIN PROTEIN RLT2"/>
    <property type="match status" value="1"/>
</dbReference>
<dbReference type="Gene3D" id="1.10.10.60">
    <property type="entry name" value="Homeodomain-like"/>
    <property type="match status" value="1"/>
</dbReference>
<feature type="region of interest" description="Disordered" evidence="6">
    <location>
        <begin position="891"/>
        <end position="961"/>
    </location>
</feature>
<evidence type="ECO:0000256" key="6">
    <source>
        <dbReference type="SAM" id="MobiDB-lite"/>
    </source>
</evidence>
<dbReference type="GO" id="GO:0005634">
    <property type="term" value="C:nucleus"/>
    <property type="evidence" value="ECO:0007669"/>
    <property type="project" value="UniProtKB-SubCell"/>
</dbReference>
<dbReference type="PROSITE" id="PS51913">
    <property type="entry name" value="HTH_HARE"/>
    <property type="match status" value="1"/>
</dbReference>
<proteinExistence type="predicted"/>
<feature type="compositionally biased region" description="Polar residues" evidence="6">
    <location>
        <begin position="1103"/>
        <end position="1117"/>
    </location>
</feature>
<dbReference type="SMART" id="SM00389">
    <property type="entry name" value="HOX"/>
    <property type="match status" value="1"/>
</dbReference>
<feature type="compositionally biased region" description="Acidic residues" evidence="6">
    <location>
        <begin position="1746"/>
        <end position="1784"/>
    </location>
</feature>
<feature type="region of interest" description="Disordered" evidence="6">
    <location>
        <begin position="1"/>
        <end position="39"/>
    </location>
</feature>
<feature type="region of interest" description="Disordered" evidence="6">
    <location>
        <begin position="1725"/>
        <end position="1872"/>
    </location>
</feature>
<feature type="compositionally biased region" description="Basic residues" evidence="6">
    <location>
        <begin position="1622"/>
        <end position="1644"/>
    </location>
</feature>
<feature type="compositionally biased region" description="Polar residues" evidence="6">
    <location>
        <begin position="1863"/>
        <end position="1872"/>
    </location>
</feature>
<feature type="compositionally biased region" description="Acidic residues" evidence="6">
    <location>
        <begin position="897"/>
        <end position="931"/>
    </location>
</feature>
<evidence type="ECO:0000256" key="3">
    <source>
        <dbReference type="ARBA" id="ARBA00023242"/>
    </source>
</evidence>
<keyword evidence="3 4" id="KW-0539">Nucleus</keyword>
<feature type="compositionally biased region" description="Basic and acidic residues" evidence="6">
    <location>
        <begin position="932"/>
        <end position="947"/>
    </location>
</feature>
<dbReference type="InterPro" id="IPR001356">
    <property type="entry name" value="HD"/>
</dbReference>
<dbReference type="Proteomes" id="UP000515123">
    <property type="component" value="Linkage group 16"/>
</dbReference>
<dbReference type="InterPro" id="IPR007759">
    <property type="entry name" value="Asxl_HARE-HTH"/>
</dbReference>
<feature type="compositionally biased region" description="Basic residues" evidence="6">
    <location>
        <begin position="1670"/>
        <end position="1694"/>
    </location>
</feature>
<dbReference type="GO" id="GO:0003677">
    <property type="term" value="F:DNA binding"/>
    <property type="evidence" value="ECO:0007669"/>
    <property type="project" value="UniProtKB-UniRule"/>
</dbReference>
<feature type="region of interest" description="Disordered" evidence="6">
    <location>
        <begin position="1301"/>
        <end position="1322"/>
    </location>
</feature>
<evidence type="ECO:0000313" key="10">
    <source>
        <dbReference type="Proteomes" id="UP000515123"/>
    </source>
</evidence>
<feature type="compositionally biased region" description="Acidic residues" evidence="6">
    <location>
        <begin position="1800"/>
        <end position="1824"/>
    </location>
</feature>
<feature type="compositionally biased region" description="Polar residues" evidence="6">
    <location>
        <begin position="1312"/>
        <end position="1322"/>
    </location>
</feature>
<sequence length="1872" mass="209143">MEGGDGDDGKTPPEAGKKAAGAAAGEGGEKPPKRKMKSPYQLEVLEKTYAMESYPSEALRAELSAKIGLSDRQLQMWFCHRRLKDRKVPPTKRQRREESPAAATAAAALVMPPPPPPVLPPASPLTASDAMMGSTSNPFAGGLGGVGEPPRRAVSRAVPRISAAADVSAPGRRYYEAPMMLPPPPVAPLQLSMAEMRVIASVEAQLGEPLREDGPVLGVEFDPLPPGAFGAPIVPAQQKQPVRSYDSKFFLRHDPKTIKSSALLPGMEHSFMPSSSSAKRKAVGGSHAVHPHMGSRALHEYQFLPEQPTVLSESYERVPRSHFYDSSVEAPNARVPSHSGSQYVHGAEQVAPSYTFQGHMSSSGILTQSGRPEIFSSVSTDYDSSQHGNSFGNASADTQLGLHQVVGLESPLVSDRRVYREEDTSRVERKRKLSEEARIAKEVEAHEKRIRKELEKQDMMRRKREEQMRKEMERHDRERRKEEERMLREKQREEERFQREQRREIERREKFLLKESRRVEKMKQKEELRREREAARQKAASERATARRMAREYMELIEDERLELMELAAQSKGLPSMFSLDSDSLQQLDTFREMLSAFPPKSVRLKRPFAIQPWIESEESIGNLLMVWKFLITFADVLGLWPFTLDEFVQSLHDYDSRLLGEVHVAMLKSIIKDIEDVARTPAVAMGVNQNSAANPGGGHPQIVEGAYAWGFNIRSWQRHLNFLTWPEILRQFALSAGFGPQLKKRNVERVYYRDDNEGHDGEDVISTLRNGSAAENAVALMHERGYARRSRSRHRLTPGTVKFAAFYVLTLEGSRGLTILEVAEKIQKSGLRDLTTSKTPEASIAAALSRDTKLFERTAPSTYCVRSPYRKDPADAEAILSAAREKIKEFQNGLSDSDEGEKDAEDADDAERDDDSDCDDADDPDADDANFEEKMDKNANETKDARLPASTGNRKIEPHDEVALTPIIGFGKSEKGSTIPPSDNSKVINTSGASQSLEISSTCHEVGSGDVEDTEIDESNYGEPWVQGLTEADYSDLSVEERLNALVALIGVAIEGNSIRVVLEERLEAANALKKQMWVEAQLDKRRFKEEFAGKVQYNSYNGSKADATQTNSADDNPTPVHNADDKDNNGNPEHANNDDFVDQQSQINVNDMSIERNGLGQELVVNPDILPFQQYGYAEKSRSQLKSYIGHKAEQLYVYRSLPLGQDRRRNRYWQFSTSASPNDPGSGRIFFESRDGHWRLIDSEKVFDALLASLDTRGIRESHLHSMLQRIEPTFKEAIRRAKWSNCANSSGSFIKNGLSESSSSPESNNRLDSPSSTICGQASDSIDYSGSFKIELGRNDVEKGAILKRYQSFLNWMWKECYNPSIICGMKDGKKRCSELLHACDFCYLTFLAEERHCYSCHKTFKPFHCSDANFLQHVSLCEEKRKTDPNWRIQVSDSSIPIGIRLLKAQLAVIEASIPTEALQSFWTEGYRKSWGVKLHLSSSAEELFQILTLLESAIKRDYLSSNFETTTELLSSANQDIAVDTVTLSGSVPVLPWVPDTAAAVALRMLDLGSSISYTGHQKLESNKEREAGEFIKLPYRYTTVKNIPEFEPILESPNLYDYQMSGKWLDPGTGRRGRGRGTRGGRGGGRSRGRGGRGLRGASSSSRPELRDDTCTAFEKAARKYTRRGRTRGRGGRRRGRRTARPRQRSESRAGTIQRGNLLGSFNDVSTIKQDIVVESPRSSGGEEWGLEARRPFADDVDVDVDVDVDDDDENSVCSQSEEENGQASGDEYDDQVVDYGRGYDRAKPMGMMDDESEEEDDGEADEGDDDGEDDDIDRGRNDGMDVDMDEDEEIGDDGDEVGDGEENADEDEAPSSYSSEYSDD</sequence>
<dbReference type="Pfam" id="PF05066">
    <property type="entry name" value="HARE-HTH"/>
    <property type="match status" value="1"/>
</dbReference>
<organism evidence="10 11">
    <name type="scientific">Ananas comosus</name>
    <name type="common">Pineapple</name>
    <name type="synonym">Ananas ananas</name>
    <dbReference type="NCBI Taxonomy" id="4615"/>
    <lineage>
        <taxon>Eukaryota</taxon>
        <taxon>Viridiplantae</taxon>
        <taxon>Streptophyta</taxon>
        <taxon>Embryophyta</taxon>
        <taxon>Tracheophyta</taxon>
        <taxon>Spermatophyta</taxon>
        <taxon>Magnoliopsida</taxon>
        <taxon>Liliopsida</taxon>
        <taxon>Poales</taxon>
        <taxon>Bromeliaceae</taxon>
        <taxon>Bromelioideae</taxon>
        <taxon>Ananas</taxon>
    </lineage>
</organism>
<feature type="region of interest" description="Disordered" evidence="6">
    <location>
        <begin position="1613"/>
        <end position="1708"/>
    </location>
</feature>
<keyword evidence="2" id="KW-0804">Transcription</keyword>
<feature type="domain" description="HTH HARE-type" evidence="9">
    <location>
        <begin position="800"/>
        <end position="869"/>
    </location>
</feature>
<evidence type="ECO:0000259" key="8">
    <source>
        <dbReference type="PROSITE" id="PS50827"/>
    </source>
</evidence>
<dbReference type="Pfam" id="PF02791">
    <property type="entry name" value="DDT"/>
    <property type="match status" value="1"/>
</dbReference>
<keyword evidence="4 5" id="KW-0238">DNA-binding</keyword>
<dbReference type="Pfam" id="PF15613">
    <property type="entry name" value="WSD"/>
    <property type="match status" value="1"/>
</dbReference>
<dbReference type="InterPro" id="IPR009057">
    <property type="entry name" value="Homeodomain-like_sf"/>
</dbReference>
<gene>
    <name evidence="11" type="primary">LOC109721889</name>
</gene>
<dbReference type="CDD" id="cd00086">
    <property type="entry name" value="homeodomain"/>
    <property type="match status" value="1"/>
</dbReference>
<dbReference type="PROSITE" id="PS50827">
    <property type="entry name" value="DDT"/>
    <property type="match status" value="1"/>
</dbReference>
<dbReference type="RefSeq" id="XP_020105287.1">
    <property type="nucleotide sequence ID" value="XM_020249698.1"/>
</dbReference>
<feature type="region of interest" description="Disordered" evidence="6">
    <location>
        <begin position="1103"/>
        <end position="1142"/>
    </location>
</feature>
<evidence type="ECO:0000256" key="5">
    <source>
        <dbReference type="RuleBase" id="RU000682"/>
    </source>
</evidence>
<dbReference type="Pfam" id="PF00046">
    <property type="entry name" value="Homeodomain"/>
    <property type="match status" value="1"/>
</dbReference>
<comment type="subcellular location">
    <subcellularLocation>
        <location evidence="1 4 5">Nucleus</location>
    </subcellularLocation>
</comment>
<dbReference type="GO" id="GO:0006357">
    <property type="term" value="P:regulation of transcription by RNA polymerase II"/>
    <property type="evidence" value="ECO:0007669"/>
    <property type="project" value="InterPro"/>
</dbReference>
<dbReference type="PROSITE" id="PS50071">
    <property type="entry name" value="HOMEOBOX_2"/>
    <property type="match status" value="1"/>
</dbReference>
<dbReference type="InterPro" id="IPR028941">
    <property type="entry name" value="WHIM2_dom"/>
</dbReference>
<feature type="DNA-binding region" description="Homeobox" evidence="4">
    <location>
        <begin position="30"/>
        <end position="89"/>
    </location>
</feature>
<reference evidence="10" key="1">
    <citation type="journal article" date="2015" name="Nat. Genet.">
        <title>The pineapple genome and the evolution of CAM photosynthesis.</title>
        <authorList>
            <person name="Ming R."/>
            <person name="VanBuren R."/>
            <person name="Wai C.M."/>
            <person name="Tang H."/>
            <person name="Schatz M.C."/>
            <person name="Bowers J.E."/>
            <person name="Lyons E."/>
            <person name="Wang M.L."/>
            <person name="Chen J."/>
            <person name="Biggers E."/>
            <person name="Zhang J."/>
            <person name="Huang L."/>
            <person name="Zhang L."/>
            <person name="Miao W."/>
            <person name="Zhang J."/>
            <person name="Ye Z."/>
            <person name="Miao C."/>
            <person name="Lin Z."/>
            <person name="Wang H."/>
            <person name="Zhou H."/>
            <person name="Yim W.C."/>
            <person name="Priest H.D."/>
            <person name="Zheng C."/>
            <person name="Woodhouse M."/>
            <person name="Edger P.P."/>
            <person name="Guyot R."/>
            <person name="Guo H.B."/>
            <person name="Guo H."/>
            <person name="Zheng G."/>
            <person name="Singh R."/>
            <person name="Sharma A."/>
            <person name="Min X."/>
            <person name="Zheng Y."/>
            <person name="Lee H."/>
            <person name="Gurtowski J."/>
            <person name="Sedlazeck F.J."/>
            <person name="Harkess A."/>
            <person name="McKain M.R."/>
            <person name="Liao Z."/>
            <person name="Fang J."/>
            <person name="Liu J."/>
            <person name="Zhang X."/>
            <person name="Zhang Q."/>
            <person name="Hu W."/>
            <person name="Qin Y."/>
            <person name="Wang K."/>
            <person name="Chen L.Y."/>
            <person name="Shirley N."/>
            <person name="Lin Y.R."/>
            <person name="Liu L.Y."/>
            <person name="Hernandez A.G."/>
            <person name="Wright C.L."/>
            <person name="Bulone V."/>
            <person name="Tuskan G.A."/>
            <person name="Heath K."/>
            <person name="Zee F."/>
            <person name="Moore P.H."/>
            <person name="Sunkar R."/>
            <person name="Leebens-Mack J.H."/>
            <person name="Mockler T."/>
            <person name="Bennetzen J.L."/>
            <person name="Freeling M."/>
            <person name="Sankoff D."/>
            <person name="Paterson A.H."/>
            <person name="Zhu X."/>
            <person name="Yang X."/>
            <person name="Smith J.A."/>
            <person name="Cushman J.C."/>
            <person name="Paull R.E."/>
            <person name="Yu Q."/>
        </authorList>
    </citation>
    <scope>NUCLEOTIDE SEQUENCE [LARGE SCALE GENOMIC DNA]</scope>
    <source>
        <strain evidence="10">cv. F153</strain>
    </source>
</reference>